<dbReference type="PIRSF" id="PIRSF005917">
    <property type="entry name" value="MTase_YraL"/>
    <property type="match status" value="1"/>
</dbReference>
<comment type="similarity">
    <text evidence="6">Belongs to the methyltransferase superfamily. RsmI family.</text>
</comment>
<evidence type="ECO:0000259" key="7">
    <source>
        <dbReference type="Pfam" id="PF00590"/>
    </source>
</evidence>
<dbReference type="FunFam" id="3.30.950.10:FF:000002">
    <property type="entry name" value="Ribosomal RNA small subunit methyltransferase I"/>
    <property type="match status" value="1"/>
</dbReference>
<dbReference type="NCBIfam" id="TIGR00096">
    <property type="entry name" value="16S rRNA (cytidine(1402)-2'-O)-methyltransferase"/>
    <property type="match status" value="1"/>
</dbReference>
<comment type="catalytic activity">
    <reaction evidence="6">
        <text>cytidine(1402) in 16S rRNA + S-adenosyl-L-methionine = 2'-O-methylcytidine(1402) in 16S rRNA + S-adenosyl-L-homocysteine + H(+)</text>
        <dbReference type="Rhea" id="RHEA:42924"/>
        <dbReference type="Rhea" id="RHEA-COMP:10285"/>
        <dbReference type="Rhea" id="RHEA-COMP:10286"/>
        <dbReference type="ChEBI" id="CHEBI:15378"/>
        <dbReference type="ChEBI" id="CHEBI:57856"/>
        <dbReference type="ChEBI" id="CHEBI:59789"/>
        <dbReference type="ChEBI" id="CHEBI:74495"/>
        <dbReference type="ChEBI" id="CHEBI:82748"/>
        <dbReference type="EC" id="2.1.1.198"/>
    </reaction>
</comment>
<evidence type="ECO:0000256" key="5">
    <source>
        <dbReference type="ARBA" id="ARBA00022691"/>
    </source>
</evidence>
<evidence type="ECO:0000256" key="6">
    <source>
        <dbReference type="HAMAP-Rule" id="MF_01877"/>
    </source>
</evidence>
<keyword evidence="5 6" id="KW-0949">S-adenosyl-L-methionine</keyword>
<gene>
    <name evidence="6 8" type="primary">rsmI</name>
    <name evidence="8" type="ORF">P8935_06170</name>
</gene>
<dbReference type="Gene3D" id="3.30.950.10">
    <property type="entry name" value="Methyltransferase, Cobalt-precorrin-4 Transmethylase, Domain 2"/>
    <property type="match status" value="1"/>
</dbReference>
<dbReference type="InterPro" id="IPR008189">
    <property type="entry name" value="rRNA_ssu_MeTfrase_I"/>
</dbReference>
<evidence type="ECO:0000256" key="2">
    <source>
        <dbReference type="ARBA" id="ARBA00022552"/>
    </source>
</evidence>
<dbReference type="SUPFAM" id="SSF53790">
    <property type="entry name" value="Tetrapyrrole methylase"/>
    <property type="match status" value="1"/>
</dbReference>
<evidence type="ECO:0000256" key="4">
    <source>
        <dbReference type="ARBA" id="ARBA00022679"/>
    </source>
</evidence>
<dbReference type="InterPro" id="IPR035996">
    <property type="entry name" value="4pyrrol_Methylase_sf"/>
</dbReference>
<evidence type="ECO:0000256" key="1">
    <source>
        <dbReference type="ARBA" id="ARBA00022490"/>
    </source>
</evidence>
<keyword evidence="2 6" id="KW-0698">rRNA processing</keyword>
<reference evidence="8" key="1">
    <citation type="submission" date="2023-03" db="EMBL/GenBank/DDBJ databases">
        <title>Edaphobacter sp.</title>
        <authorList>
            <person name="Huber K.J."/>
            <person name="Papendorf J."/>
            <person name="Pilke C."/>
            <person name="Bunk B."/>
            <person name="Sproeer C."/>
            <person name="Pester M."/>
        </authorList>
    </citation>
    <scope>NUCLEOTIDE SEQUENCE</scope>
    <source>
        <strain evidence="8">DSM 110680</strain>
    </source>
</reference>
<dbReference type="RefSeq" id="WP_348264116.1">
    <property type="nucleotide sequence ID" value="NZ_CP121196.1"/>
</dbReference>
<dbReference type="Gene3D" id="3.40.1010.10">
    <property type="entry name" value="Cobalt-precorrin-4 Transmethylase, Domain 1"/>
    <property type="match status" value="1"/>
</dbReference>
<dbReference type="PROSITE" id="PS01296">
    <property type="entry name" value="RSMI"/>
    <property type="match status" value="1"/>
</dbReference>
<evidence type="ECO:0000313" key="8">
    <source>
        <dbReference type="EMBL" id="XBH18898.1"/>
    </source>
</evidence>
<dbReference type="FunFam" id="3.40.1010.10:FF:000007">
    <property type="entry name" value="Ribosomal RNA small subunit methyltransferase I"/>
    <property type="match status" value="1"/>
</dbReference>
<comment type="function">
    <text evidence="6">Catalyzes the 2'-O-methylation of the ribose of cytidine 1402 (C1402) in 16S rRNA.</text>
</comment>
<dbReference type="GO" id="GO:0070677">
    <property type="term" value="F:rRNA (cytosine-2'-O-)-methyltransferase activity"/>
    <property type="evidence" value="ECO:0007669"/>
    <property type="project" value="UniProtKB-UniRule"/>
</dbReference>
<dbReference type="InterPro" id="IPR018063">
    <property type="entry name" value="SAM_MeTrfase_RsmI_CS"/>
</dbReference>
<keyword evidence="1 6" id="KW-0963">Cytoplasm</keyword>
<dbReference type="PANTHER" id="PTHR46111:SF1">
    <property type="entry name" value="RIBOSOMAL RNA SMALL SUBUNIT METHYLTRANSFERASE I"/>
    <property type="match status" value="1"/>
</dbReference>
<dbReference type="EMBL" id="CP121196">
    <property type="protein sequence ID" value="XBH18898.1"/>
    <property type="molecule type" value="Genomic_DNA"/>
</dbReference>
<dbReference type="InterPro" id="IPR014777">
    <property type="entry name" value="4pyrrole_Mease_sub1"/>
</dbReference>
<dbReference type="HAMAP" id="MF_01877">
    <property type="entry name" value="16SrRNA_methyltr_I"/>
    <property type="match status" value="1"/>
</dbReference>
<dbReference type="InterPro" id="IPR000878">
    <property type="entry name" value="4pyrrol_Mease"/>
</dbReference>
<evidence type="ECO:0000256" key="3">
    <source>
        <dbReference type="ARBA" id="ARBA00022603"/>
    </source>
</evidence>
<protein>
    <recommendedName>
        <fullName evidence="6">Ribosomal RNA small subunit methyltransferase I</fullName>
        <ecNumber evidence="6">2.1.1.198</ecNumber>
    </recommendedName>
    <alternativeName>
        <fullName evidence="6">16S rRNA 2'-O-ribose C1402 methyltransferase</fullName>
    </alternativeName>
    <alternativeName>
        <fullName evidence="6">rRNA (cytidine-2'-O-)-methyltransferase RsmI</fullName>
    </alternativeName>
</protein>
<dbReference type="InterPro" id="IPR014776">
    <property type="entry name" value="4pyrrole_Mease_sub2"/>
</dbReference>
<feature type="domain" description="Tetrapyrrole methylase" evidence="7">
    <location>
        <begin position="9"/>
        <end position="212"/>
    </location>
</feature>
<dbReference type="CDD" id="cd11648">
    <property type="entry name" value="RsmI"/>
    <property type="match status" value="1"/>
</dbReference>
<accession>A0AAU7DPB9</accession>
<comment type="subcellular location">
    <subcellularLocation>
        <location evidence="6">Cytoplasm</location>
    </subcellularLocation>
</comment>
<keyword evidence="3 6" id="KW-0489">Methyltransferase</keyword>
<sequence>MSEELAPGLYLVATPIGNLGDITLRALDVLKNADRIACEDTRQTQKLLNHFAIATPTTSYHQHNERERATELIDALKAGARIAVVSDAGIPGISDPGSWLVNAAIAAGIAVIPIPGANAALSALIASGLSTEQFHFIGFLPEKAGARRTRLEDLAALSRDSAQTIIFYEAPHRIAETLSDLESVFGPTLRVVAARELTKLHEEFLRGTAAEIRQNLIARDRIRGEFVLLIEVPAKTAGAPGPVSETRETISARVARLQSESGLDEKEALKRLARELGQSKSELYRELQRERARRK</sequence>
<keyword evidence="4 6" id="KW-0808">Transferase</keyword>
<dbReference type="AlphaFoldDB" id="A0AAU7DPB9"/>
<dbReference type="EC" id="2.1.1.198" evidence="6"/>
<name>A0AAU7DPB9_9BACT</name>
<proteinExistence type="inferred from homology"/>
<dbReference type="Pfam" id="PF00590">
    <property type="entry name" value="TP_methylase"/>
    <property type="match status" value="1"/>
</dbReference>
<dbReference type="PANTHER" id="PTHR46111">
    <property type="entry name" value="RIBOSOMAL RNA SMALL SUBUNIT METHYLTRANSFERASE I"/>
    <property type="match status" value="1"/>
</dbReference>
<organism evidence="8">
    <name type="scientific">Telmatobacter sp. DSM 110680</name>
    <dbReference type="NCBI Taxonomy" id="3036704"/>
    <lineage>
        <taxon>Bacteria</taxon>
        <taxon>Pseudomonadati</taxon>
        <taxon>Acidobacteriota</taxon>
        <taxon>Terriglobia</taxon>
        <taxon>Terriglobales</taxon>
        <taxon>Acidobacteriaceae</taxon>
        <taxon>Telmatobacter</taxon>
    </lineage>
</organism>
<dbReference type="GO" id="GO:0005737">
    <property type="term" value="C:cytoplasm"/>
    <property type="evidence" value="ECO:0007669"/>
    <property type="project" value="UniProtKB-SubCell"/>
</dbReference>